<proteinExistence type="predicted"/>
<accession>A0A0A9AWP8</accession>
<reference evidence="1" key="1">
    <citation type="submission" date="2014-09" db="EMBL/GenBank/DDBJ databases">
        <authorList>
            <person name="Magalhaes I.L.F."/>
            <person name="Oliveira U."/>
            <person name="Santos F.R."/>
            <person name="Vidigal T.H.D.A."/>
            <person name="Brescovit A.D."/>
            <person name="Santos A.J."/>
        </authorList>
    </citation>
    <scope>NUCLEOTIDE SEQUENCE</scope>
    <source>
        <tissue evidence="1">Shoot tissue taken approximately 20 cm above the soil surface</tissue>
    </source>
</reference>
<organism evidence="1">
    <name type="scientific">Arundo donax</name>
    <name type="common">Giant reed</name>
    <name type="synonym">Donax arundinaceus</name>
    <dbReference type="NCBI Taxonomy" id="35708"/>
    <lineage>
        <taxon>Eukaryota</taxon>
        <taxon>Viridiplantae</taxon>
        <taxon>Streptophyta</taxon>
        <taxon>Embryophyta</taxon>
        <taxon>Tracheophyta</taxon>
        <taxon>Spermatophyta</taxon>
        <taxon>Magnoliopsida</taxon>
        <taxon>Liliopsida</taxon>
        <taxon>Poales</taxon>
        <taxon>Poaceae</taxon>
        <taxon>PACMAD clade</taxon>
        <taxon>Arundinoideae</taxon>
        <taxon>Arundineae</taxon>
        <taxon>Arundo</taxon>
    </lineage>
</organism>
<name>A0A0A9AWP8_ARUDO</name>
<dbReference type="AlphaFoldDB" id="A0A0A9AWP8"/>
<evidence type="ECO:0000313" key="1">
    <source>
        <dbReference type="EMBL" id="JAD54308.1"/>
    </source>
</evidence>
<protein>
    <submittedName>
        <fullName evidence="1">Uncharacterized protein</fullName>
    </submittedName>
</protein>
<sequence>MTLPFRIVLLSGGGDFSVSCISSRTMVYG</sequence>
<dbReference type="EMBL" id="GBRH01243587">
    <property type="protein sequence ID" value="JAD54308.1"/>
    <property type="molecule type" value="Transcribed_RNA"/>
</dbReference>
<reference evidence="1" key="2">
    <citation type="journal article" date="2015" name="Data Brief">
        <title>Shoot transcriptome of the giant reed, Arundo donax.</title>
        <authorList>
            <person name="Barrero R.A."/>
            <person name="Guerrero F.D."/>
            <person name="Moolhuijzen P."/>
            <person name="Goolsby J.A."/>
            <person name="Tidwell J."/>
            <person name="Bellgard S.E."/>
            <person name="Bellgard M.I."/>
        </authorList>
    </citation>
    <scope>NUCLEOTIDE SEQUENCE</scope>
    <source>
        <tissue evidence="1">Shoot tissue taken approximately 20 cm above the soil surface</tissue>
    </source>
</reference>